<evidence type="ECO:0000256" key="5">
    <source>
        <dbReference type="PROSITE-ProRule" id="PRU00335"/>
    </source>
</evidence>
<evidence type="ECO:0000256" key="4">
    <source>
        <dbReference type="ARBA" id="ARBA00023163"/>
    </source>
</evidence>
<dbReference type="InterPro" id="IPR009057">
    <property type="entry name" value="Homeodomain-like_sf"/>
</dbReference>
<dbReference type="InterPro" id="IPR001647">
    <property type="entry name" value="HTH_TetR"/>
</dbReference>
<dbReference type="EMBL" id="FNFF01000033">
    <property type="protein sequence ID" value="SDL38837.1"/>
    <property type="molecule type" value="Genomic_DNA"/>
</dbReference>
<gene>
    <name evidence="7" type="ORF">SAMN05421806_13312</name>
</gene>
<name>A0A1G9JMQ3_9ACTN</name>
<dbReference type="InterPro" id="IPR050109">
    <property type="entry name" value="HTH-type_TetR-like_transc_reg"/>
</dbReference>
<feature type="domain" description="HTH tetR-type" evidence="6">
    <location>
        <begin position="8"/>
        <end position="68"/>
    </location>
</feature>
<dbReference type="GO" id="GO:0003700">
    <property type="term" value="F:DNA-binding transcription factor activity"/>
    <property type="evidence" value="ECO:0007669"/>
    <property type="project" value="TreeGrafter"/>
</dbReference>
<dbReference type="GO" id="GO:0000976">
    <property type="term" value="F:transcription cis-regulatory region binding"/>
    <property type="evidence" value="ECO:0007669"/>
    <property type="project" value="TreeGrafter"/>
</dbReference>
<keyword evidence="4" id="KW-0804">Transcription</keyword>
<dbReference type="AlphaFoldDB" id="A0A1G9JMQ3"/>
<protein>
    <submittedName>
        <fullName evidence="7">DNA-binding transcriptional regulator, AcrR family</fullName>
    </submittedName>
</protein>
<dbReference type="Proteomes" id="UP000199155">
    <property type="component" value="Unassembled WGS sequence"/>
</dbReference>
<evidence type="ECO:0000256" key="2">
    <source>
        <dbReference type="ARBA" id="ARBA00023015"/>
    </source>
</evidence>
<reference evidence="7 8" key="1">
    <citation type="submission" date="2016-10" db="EMBL/GenBank/DDBJ databases">
        <authorList>
            <person name="de Groot N.N."/>
        </authorList>
    </citation>
    <scope>NUCLEOTIDE SEQUENCE [LARGE SCALE GENOMIC DNA]</scope>
    <source>
        <strain evidence="7 8">CGMCC 4.5727</strain>
    </source>
</reference>
<dbReference type="PANTHER" id="PTHR30055:SF234">
    <property type="entry name" value="HTH-TYPE TRANSCRIPTIONAL REGULATOR BETI"/>
    <property type="match status" value="1"/>
</dbReference>
<dbReference type="Pfam" id="PF00440">
    <property type="entry name" value="TetR_N"/>
    <property type="match status" value="1"/>
</dbReference>
<dbReference type="PANTHER" id="PTHR30055">
    <property type="entry name" value="HTH-TYPE TRANSCRIPTIONAL REGULATOR RUTR"/>
    <property type="match status" value="1"/>
</dbReference>
<evidence type="ECO:0000256" key="1">
    <source>
        <dbReference type="ARBA" id="ARBA00022491"/>
    </source>
</evidence>
<proteinExistence type="predicted"/>
<evidence type="ECO:0000313" key="7">
    <source>
        <dbReference type="EMBL" id="SDL38837.1"/>
    </source>
</evidence>
<keyword evidence="3 5" id="KW-0238">DNA-binding</keyword>
<feature type="DNA-binding region" description="H-T-H motif" evidence="5">
    <location>
        <begin position="31"/>
        <end position="50"/>
    </location>
</feature>
<dbReference type="InterPro" id="IPR036271">
    <property type="entry name" value="Tet_transcr_reg_TetR-rel_C_sf"/>
</dbReference>
<dbReference type="SUPFAM" id="SSF46689">
    <property type="entry name" value="Homeodomain-like"/>
    <property type="match status" value="1"/>
</dbReference>
<evidence type="ECO:0000256" key="3">
    <source>
        <dbReference type="ARBA" id="ARBA00023125"/>
    </source>
</evidence>
<dbReference type="OrthoDB" id="9816296at2"/>
<dbReference type="SUPFAM" id="SSF48498">
    <property type="entry name" value="Tetracyclin repressor-like, C-terminal domain"/>
    <property type="match status" value="1"/>
</dbReference>
<dbReference type="InterPro" id="IPR039538">
    <property type="entry name" value="BetI_C"/>
</dbReference>
<dbReference type="PROSITE" id="PS50977">
    <property type="entry name" value="HTH_TETR_2"/>
    <property type="match status" value="1"/>
</dbReference>
<keyword evidence="1" id="KW-0678">Repressor</keyword>
<sequence length="219" mass="23521">MPRVADHEQRRRQIADAVCALISESGLDAATVARTAAQAGMSVGLVQHYFRTKDEMLLHAFKEVSAHIRTRADRHIEEGIAHQQPIARVLAGALAEFLPLDDARRVEFRVARAFAGRALDAPALAEVDVGTARALRAEIARAVHNGKECGEVEQGLDPWPAAVRLAAVTEGLAVQIYRDPDGVEGISAAALAAQVLEGELAAVFTGECRQYAGRSRSAR</sequence>
<keyword evidence="2" id="KW-0805">Transcription regulation</keyword>
<organism evidence="7 8">
    <name type="scientific">Streptomyces indicus</name>
    <dbReference type="NCBI Taxonomy" id="417292"/>
    <lineage>
        <taxon>Bacteria</taxon>
        <taxon>Bacillati</taxon>
        <taxon>Actinomycetota</taxon>
        <taxon>Actinomycetes</taxon>
        <taxon>Kitasatosporales</taxon>
        <taxon>Streptomycetaceae</taxon>
        <taxon>Streptomyces</taxon>
    </lineage>
</organism>
<keyword evidence="8" id="KW-1185">Reference proteome</keyword>
<dbReference type="RefSeq" id="WP_093618220.1">
    <property type="nucleotide sequence ID" value="NZ_FNFF01000033.1"/>
</dbReference>
<dbReference type="Pfam" id="PF13977">
    <property type="entry name" value="TetR_C_6"/>
    <property type="match status" value="1"/>
</dbReference>
<evidence type="ECO:0000259" key="6">
    <source>
        <dbReference type="PROSITE" id="PS50977"/>
    </source>
</evidence>
<dbReference type="Gene3D" id="1.10.357.10">
    <property type="entry name" value="Tetracycline Repressor, domain 2"/>
    <property type="match status" value="1"/>
</dbReference>
<accession>A0A1G9JMQ3</accession>
<evidence type="ECO:0000313" key="8">
    <source>
        <dbReference type="Proteomes" id="UP000199155"/>
    </source>
</evidence>